<dbReference type="Proteomes" id="UP000427906">
    <property type="component" value="Chromosome"/>
</dbReference>
<accession>A0A5K7YI59</accession>
<keyword evidence="3" id="KW-1185">Reference proteome</keyword>
<evidence type="ECO:0000256" key="1">
    <source>
        <dbReference type="SAM" id="MobiDB-lite"/>
    </source>
</evidence>
<name>A0A5K7YI59_9BACT</name>
<reference evidence="2 3" key="1">
    <citation type="submission" date="2019-11" db="EMBL/GenBank/DDBJ databases">
        <title>Comparative genomics of hydrocarbon-degrading Desulfosarcina strains.</title>
        <authorList>
            <person name="Watanabe M."/>
            <person name="Kojima H."/>
            <person name="Fukui M."/>
        </authorList>
    </citation>
    <scope>NUCLEOTIDE SEQUENCE [LARGE SCALE GENOMIC DNA]</scope>
    <source>
        <strain evidence="2 3">PL12</strain>
    </source>
</reference>
<dbReference type="EMBL" id="AP021874">
    <property type="protein sequence ID" value="BBO68243.1"/>
    <property type="molecule type" value="Genomic_DNA"/>
</dbReference>
<organism evidence="2 3">
    <name type="scientific">Desulfosarcina alkanivorans</name>
    <dbReference type="NCBI Taxonomy" id="571177"/>
    <lineage>
        <taxon>Bacteria</taxon>
        <taxon>Pseudomonadati</taxon>
        <taxon>Thermodesulfobacteriota</taxon>
        <taxon>Desulfobacteria</taxon>
        <taxon>Desulfobacterales</taxon>
        <taxon>Desulfosarcinaceae</taxon>
        <taxon>Desulfosarcina</taxon>
    </lineage>
</organism>
<dbReference type="KEGG" id="dalk:DSCA_21730"/>
<gene>
    <name evidence="2" type="ORF">DSCA_21730</name>
</gene>
<proteinExistence type="predicted"/>
<dbReference type="AlphaFoldDB" id="A0A5K7YI59"/>
<evidence type="ECO:0000313" key="3">
    <source>
        <dbReference type="Proteomes" id="UP000427906"/>
    </source>
</evidence>
<protein>
    <submittedName>
        <fullName evidence="2">Uncharacterized protein</fullName>
    </submittedName>
</protein>
<sequence length="78" mass="8321">MCEVHLNPNPPPVQMNSSISGIGSVDGGRAAGAGSRRDTARFDMRRPPLMHFLFRSRSAAGGADIQIDMGAAFFIQFG</sequence>
<evidence type="ECO:0000313" key="2">
    <source>
        <dbReference type="EMBL" id="BBO68243.1"/>
    </source>
</evidence>
<feature type="region of interest" description="Disordered" evidence="1">
    <location>
        <begin position="1"/>
        <end position="41"/>
    </location>
</feature>